<dbReference type="InterPro" id="IPR005135">
    <property type="entry name" value="Endo/exonuclease/phosphatase"/>
</dbReference>
<protein>
    <submittedName>
        <fullName evidence="16">G11600 protein</fullName>
    </submittedName>
</protein>
<comment type="subcellular location">
    <subcellularLocation>
        <location evidence="1">Membrane</location>
        <topology evidence="1">Multi-pass membrane protein</topology>
    </subcellularLocation>
</comment>
<evidence type="ECO:0000256" key="11">
    <source>
        <dbReference type="ARBA" id="ARBA00023098"/>
    </source>
</evidence>
<organism evidence="16 17">
    <name type="scientific">Coccomyxa viridis</name>
    <dbReference type="NCBI Taxonomy" id="1274662"/>
    <lineage>
        <taxon>Eukaryota</taxon>
        <taxon>Viridiplantae</taxon>
        <taxon>Chlorophyta</taxon>
        <taxon>core chlorophytes</taxon>
        <taxon>Trebouxiophyceae</taxon>
        <taxon>Trebouxiophyceae incertae sedis</taxon>
        <taxon>Coccomyxaceae</taxon>
        <taxon>Coccomyxa</taxon>
    </lineage>
</organism>
<dbReference type="PANTHER" id="PTHR16320:SF24">
    <property type="entry name" value="PHOSPHODIESTERASE, PUTATIVE-RELATED"/>
    <property type="match status" value="1"/>
</dbReference>
<evidence type="ECO:0000256" key="1">
    <source>
        <dbReference type="ARBA" id="ARBA00004141"/>
    </source>
</evidence>
<keyword evidence="6" id="KW-0479">Metal-binding</keyword>
<comment type="pathway">
    <text evidence="2">Lipid metabolism; sphingolipid metabolism.</text>
</comment>
<dbReference type="Proteomes" id="UP001497392">
    <property type="component" value="Unassembled WGS sequence"/>
</dbReference>
<dbReference type="EMBL" id="CAXHTA020000018">
    <property type="protein sequence ID" value="CAL5228461.1"/>
    <property type="molecule type" value="Genomic_DNA"/>
</dbReference>
<feature type="domain" description="Endonuclease/exonuclease/phosphatase" evidence="15">
    <location>
        <begin position="6"/>
        <end position="253"/>
    </location>
</feature>
<keyword evidence="12 14" id="KW-0472">Membrane</keyword>
<keyword evidence="10 14" id="KW-1133">Transmembrane helix</keyword>
<reference evidence="16 17" key="1">
    <citation type="submission" date="2024-06" db="EMBL/GenBank/DDBJ databases">
        <authorList>
            <person name="Kraege A."/>
            <person name="Thomma B."/>
        </authorList>
    </citation>
    <scope>NUCLEOTIDE SEQUENCE [LARGE SCALE GENOMIC DNA]</scope>
</reference>
<evidence type="ECO:0000256" key="8">
    <source>
        <dbReference type="ARBA" id="ARBA00022842"/>
    </source>
</evidence>
<evidence type="ECO:0000313" key="16">
    <source>
        <dbReference type="EMBL" id="CAL5228461.1"/>
    </source>
</evidence>
<dbReference type="InterPro" id="IPR036691">
    <property type="entry name" value="Endo/exonu/phosph_ase_sf"/>
</dbReference>
<evidence type="ECO:0000313" key="17">
    <source>
        <dbReference type="Proteomes" id="UP001497392"/>
    </source>
</evidence>
<keyword evidence="9" id="KW-0746">Sphingolipid metabolism</keyword>
<evidence type="ECO:0000256" key="2">
    <source>
        <dbReference type="ARBA" id="ARBA00004760"/>
    </source>
</evidence>
<evidence type="ECO:0000259" key="15">
    <source>
        <dbReference type="Pfam" id="PF03372"/>
    </source>
</evidence>
<dbReference type="PANTHER" id="PTHR16320">
    <property type="entry name" value="SPHINGOMYELINASE FAMILY MEMBER"/>
    <property type="match status" value="1"/>
</dbReference>
<name>A0ABP1GCG7_9CHLO</name>
<evidence type="ECO:0000256" key="7">
    <source>
        <dbReference type="ARBA" id="ARBA00022801"/>
    </source>
</evidence>
<evidence type="ECO:0000256" key="3">
    <source>
        <dbReference type="ARBA" id="ARBA00004991"/>
    </source>
</evidence>
<gene>
    <name evidence="16" type="primary">g11600</name>
    <name evidence="16" type="ORF">VP750_LOCUS10367</name>
</gene>
<feature type="transmembrane region" description="Helical" evidence="14">
    <location>
        <begin position="306"/>
        <end position="331"/>
    </location>
</feature>
<evidence type="ECO:0000256" key="10">
    <source>
        <dbReference type="ARBA" id="ARBA00022989"/>
    </source>
</evidence>
<dbReference type="InterPro" id="IPR038772">
    <property type="entry name" value="Sph/SMPD2-like"/>
</dbReference>
<evidence type="ECO:0000256" key="4">
    <source>
        <dbReference type="ARBA" id="ARBA00006335"/>
    </source>
</evidence>
<evidence type="ECO:0000256" key="6">
    <source>
        <dbReference type="ARBA" id="ARBA00022723"/>
    </source>
</evidence>
<keyword evidence="5 14" id="KW-0812">Transmembrane</keyword>
<comment type="pathway">
    <text evidence="3">Sphingolipid metabolism.</text>
</comment>
<sequence length="364" mass="39946">MNIRILTLNCWGLWLVSRKRSRRIRLIAEYIQQAGVDVALLQEVFVQADAERLAAAAAQGSLKYAQYMHSGFLGGELLILSRWPILYTRFHQFSVGGPPEAVWQGDWIAGKGIGLACLDTPQGRVQVYDTHTCANYGHDYRHRDADGGVEVPTDGNATTRTAQVLEIAEFVCAHGSQDNAAVVLGGDFNCRPQDLEMAMLRQLLPELRDSWPSLHPDDPGYTSNAEDQGKDPATLADPPKRIDYIFGTARPTEAELVLRDPTQLHPPRLAGDALMAQRIASNTPLFDVALHQLQQGMQHFYAKGRLLFWTAVGAALPLLVAAIANFVWVLVVETGSAGDAWILQITYCIGPSGESPTPPAIVRE</sequence>
<dbReference type="Gene3D" id="3.60.10.10">
    <property type="entry name" value="Endonuclease/exonuclease/phosphatase"/>
    <property type="match status" value="1"/>
</dbReference>
<comment type="similarity">
    <text evidence="4">Belongs to the neutral sphingomyelinase family.</text>
</comment>
<proteinExistence type="inferred from homology"/>
<comment type="caution">
    <text evidence="16">The sequence shown here is derived from an EMBL/GenBank/DDBJ whole genome shotgun (WGS) entry which is preliminary data.</text>
</comment>
<evidence type="ECO:0000256" key="14">
    <source>
        <dbReference type="SAM" id="Phobius"/>
    </source>
</evidence>
<dbReference type="Pfam" id="PF03372">
    <property type="entry name" value="Exo_endo_phos"/>
    <property type="match status" value="1"/>
</dbReference>
<keyword evidence="11" id="KW-0443">Lipid metabolism</keyword>
<evidence type="ECO:0000256" key="13">
    <source>
        <dbReference type="SAM" id="MobiDB-lite"/>
    </source>
</evidence>
<evidence type="ECO:0000256" key="12">
    <source>
        <dbReference type="ARBA" id="ARBA00023136"/>
    </source>
</evidence>
<keyword evidence="7" id="KW-0378">Hydrolase</keyword>
<keyword evidence="17" id="KW-1185">Reference proteome</keyword>
<evidence type="ECO:0000256" key="5">
    <source>
        <dbReference type="ARBA" id="ARBA00022692"/>
    </source>
</evidence>
<evidence type="ECO:0000256" key="9">
    <source>
        <dbReference type="ARBA" id="ARBA00022919"/>
    </source>
</evidence>
<dbReference type="SUPFAM" id="SSF56219">
    <property type="entry name" value="DNase I-like"/>
    <property type="match status" value="1"/>
</dbReference>
<accession>A0ABP1GCG7</accession>
<keyword evidence="8" id="KW-0460">Magnesium</keyword>
<feature type="region of interest" description="Disordered" evidence="13">
    <location>
        <begin position="211"/>
        <end position="237"/>
    </location>
</feature>